<evidence type="ECO:0000256" key="1">
    <source>
        <dbReference type="ARBA" id="ARBA00004429"/>
    </source>
</evidence>
<evidence type="ECO:0000256" key="6">
    <source>
        <dbReference type="ARBA" id="ARBA00023201"/>
    </source>
</evidence>
<dbReference type="NCBIfam" id="TIGR00773">
    <property type="entry name" value="NhaA"/>
    <property type="match status" value="1"/>
</dbReference>
<evidence type="ECO:0000256" key="7">
    <source>
        <dbReference type="HAMAP-Rule" id="MF_01844"/>
    </source>
</evidence>
<feature type="transmembrane region" description="Helical" evidence="7">
    <location>
        <begin position="126"/>
        <end position="145"/>
    </location>
</feature>
<keyword evidence="5 7" id="KW-0472">Membrane</keyword>
<dbReference type="PANTHER" id="PTHR30341">
    <property type="entry name" value="SODIUM ION/PROTON ANTIPORTER NHAA-RELATED"/>
    <property type="match status" value="1"/>
</dbReference>
<keyword evidence="9" id="KW-1185">Reference proteome</keyword>
<feature type="transmembrane region" description="Helical" evidence="7">
    <location>
        <begin position="181"/>
        <end position="197"/>
    </location>
</feature>
<dbReference type="GO" id="GO:0005886">
    <property type="term" value="C:plasma membrane"/>
    <property type="evidence" value="ECO:0007669"/>
    <property type="project" value="UniProtKB-SubCell"/>
</dbReference>
<evidence type="ECO:0000256" key="4">
    <source>
        <dbReference type="ARBA" id="ARBA00022989"/>
    </source>
</evidence>
<feature type="transmembrane region" description="Helical" evidence="7">
    <location>
        <begin position="59"/>
        <end position="77"/>
    </location>
</feature>
<keyword evidence="7" id="KW-0406">Ion transport</keyword>
<keyword evidence="2 7" id="KW-1003">Cell membrane</keyword>
<comment type="caution">
    <text evidence="8">The sequence shown here is derived from an EMBL/GenBank/DDBJ whole genome shotgun (WGS) entry which is preliminary data.</text>
</comment>
<feature type="transmembrane region" description="Helical" evidence="7">
    <location>
        <begin position="154"/>
        <end position="175"/>
    </location>
</feature>
<accession>A0A233RCG2</accession>
<comment type="catalytic activity">
    <reaction evidence="7">
        <text>Na(+)(in) + 2 H(+)(out) = Na(+)(out) + 2 H(+)(in)</text>
        <dbReference type="Rhea" id="RHEA:29251"/>
        <dbReference type="ChEBI" id="CHEBI:15378"/>
        <dbReference type="ChEBI" id="CHEBI:29101"/>
    </reaction>
</comment>
<dbReference type="Proteomes" id="UP000242757">
    <property type="component" value="Unassembled WGS sequence"/>
</dbReference>
<evidence type="ECO:0000256" key="2">
    <source>
        <dbReference type="ARBA" id="ARBA00022475"/>
    </source>
</evidence>
<sequence length="399" mass="43026">MSHVLKRFLAMESAGGILLIIAALIAMLMANTGLSGMYQEFLNMRIQLRISDLNLDKPLLLWVNDGMMAVFFLLVGLEVKREMVEGALSTREKAMFPALAAIGGMVFPALWFMLLNLGEPANQSGWAIPAATDIAFALGVMALLGKRVPLTLKVFLLALAIIDDLGAIIIIALFYNHGVDVTAMAVGALGIAGLVWLNRARVCNLVPYLLLGWIIWVAVLKSGVHATLAGVILGFLIPLYGHRFSPSKQLEHFLHPWCAFVILPLFAFVNAGVSLEGLSLADLTSALPLGVMVGLLVGKPMGIFLVSWLSVRLGYAQLPAGVCFRQVFAVSVLCGIGFTMSIFISSLAFADQVQLANLSRLGILMGSTVAAVAGYVMLRRVLPQKESQRRKVSVHTQLV</sequence>
<feature type="transmembrane region" description="Helical" evidence="7">
    <location>
        <begin position="202"/>
        <end position="219"/>
    </location>
</feature>
<dbReference type="NCBIfam" id="NF007111">
    <property type="entry name" value="PRK09560.1"/>
    <property type="match status" value="1"/>
</dbReference>
<keyword evidence="7" id="KW-0813">Transport</keyword>
<feature type="transmembrane region" description="Helical" evidence="7">
    <location>
        <begin position="98"/>
        <end position="114"/>
    </location>
</feature>
<dbReference type="HAMAP" id="MF_01844">
    <property type="entry name" value="NhaA"/>
    <property type="match status" value="1"/>
</dbReference>
<comment type="subcellular location">
    <subcellularLocation>
        <location evidence="1">Cell inner membrane</location>
        <topology evidence="1">Multi-pass membrane protein</topology>
    </subcellularLocation>
    <subcellularLocation>
        <location evidence="7">Cell membrane</location>
        <topology evidence="7">Multi-pass membrane protein</topology>
    </subcellularLocation>
</comment>
<feature type="transmembrane region" description="Helical" evidence="7">
    <location>
        <begin position="225"/>
        <end position="241"/>
    </location>
</feature>
<organism evidence="8 9">
    <name type="scientific">Oceanimonas doudoroffii</name>
    <dbReference type="NCBI Taxonomy" id="84158"/>
    <lineage>
        <taxon>Bacteria</taxon>
        <taxon>Pseudomonadati</taxon>
        <taxon>Pseudomonadota</taxon>
        <taxon>Gammaproteobacteria</taxon>
        <taxon>Aeromonadales</taxon>
        <taxon>Aeromonadaceae</taxon>
        <taxon>Oceanimonas</taxon>
    </lineage>
</organism>
<feature type="transmembrane region" description="Helical" evidence="7">
    <location>
        <begin position="327"/>
        <end position="349"/>
    </location>
</feature>
<evidence type="ECO:0000256" key="3">
    <source>
        <dbReference type="ARBA" id="ARBA00022692"/>
    </source>
</evidence>
<proteinExistence type="inferred from homology"/>
<keyword evidence="4 7" id="KW-1133">Transmembrane helix</keyword>
<protein>
    <recommendedName>
        <fullName evidence="7">Na(+)/H(+) antiporter NhaA</fullName>
    </recommendedName>
    <alternativeName>
        <fullName evidence="7">Sodium/proton antiporter NhaA</fullName>
    </alternativeName>
</protein>
<evidence type="ECO:0000313" key="9">
    <source>
        <dbReference type="Proteomes" id="UP000242757"/>
    </source>
</evidence>
<dbReference type="GO" id="GO:0006885">
    <property type="term" value="P:regulation of pH"/>
    <property type="evidence" value="ECO:0007669"/>
    <property type="project" value="UniProtKB-UniRule"/>
</dbReference>
<evidence type="ECO:0000256" key="5">
    <source>
        <dbReference type="ARBA" id="ARBA00023136"/>
    </source>
</evidence>
<dbReference type="RefSeq" id="WP_094201339.1">
    <property type="nucleotide sequence ID" value="NZ_NBIM01000005.1"/>
</dbReference>
<dbReference type="OrthoDB" id="9808135at2"/>
<keyword evidence="7" id="KW-0050">Antiport</keyword>
<feature type="transmembrane region" description="Helical" evidence="7">
    <location>
        <begin position="361"/>
        <end position="382"/>
    </location>
</feature>
<keyword evidence="7" id="KW-0915">Sodium</keyword>
<name>A0A233RCG2_9GAMM</name>
<dbReference type="GO" id="GO:0015385">
    <property type="term" value="F:sodium:proton antiporter activity"/>
    <property type="evidence" value="ECO:0007669"/>
    <property type="project" value="UniProtKB-UniRule"/>
</dbReference>
<dbReference type="Gene3D" id="1.20.1530.10">
    <property type="entry name" value="Na+/H+ antiporter like domain"/>
    <property type="match status" value="1"/>
</dbReference>
<gene>
    <name evidence="7 8" type="primary">nhaA</name>
    <name evidence="8" type="ORF">B6S08_13500</name>
</gene>
<comment type="similarity">
    <text evidence="7">Belongs to the NhaA Na(+)/H(+) (TC 2.A.33) antiporter family.</text>
</comment>
<dbReference type="Pfam" id="PF06965">
    <property type="entry name" value="Na_H_antiport_1"/>
    <property type="match status" value="1"/>
</dbReference>
<evidence type="ECO:0000313" key="8">
    <source>
        <dbReference type="EMBL" id="OXY81086.1"/>
    </source>
</evidence>
<dbReference type="EMBL" id="NBIM01000005">
    <property type="protein sequence ID" value="OXY81086.1"/>
    <property type="molecule type" value="Genomic_DNA"/>
</dbReference>
<reference evidence="8 9" key="1">
    <citation type="submission" date="2017-08" db="EMBL/GenBank/DDBJ databases">
        <title>A Genome Sequence of Oceanimonas doudoroffii ATCC 27123T.</title>
        <authorList>
            <person name="Brennan M.A."/>
            <person name="Maclea K.S."/>
            <person name="Mcclelland W.D."/>
            <person name="Trachtenberg A.M."/>
        </authorList>
    </citation>
    <scope>NUCLEOTIDE SEQUENCE [LARGE SCALE GENOMIC DNA]</scope>
    <source>
        <strain evidence="8 9">ATCC 27123</strain>
    </source>
</reference>
<dbReference type="NCBIfam" id="NF007112">
    <property type="entry name" value="PRK09561.1"/>
    <property type="match status" value="1"/>
</dbReference>
<dbReference type="InterPro" id="IPR023171">
    <property type="entry name" value="Na/H_antiporter_dom_sf"/>
</dbReference>
<keyword evidence="6 7" id="KW-0739">Sodium transport</keyword>
<comment type="function">
    <text evidence="7">Na(+)/H(+) antiporter that extrudes sodium in exchange for external protons.</text>
</comment>
<dbReference type="PANTHER" id="PTHR30341:SF0">
    <property type="entry name" value="NA(+)_H(+) ANTIPORTER NHAA"/>
    <property type="match status" value="1"/>
</dbReference>
<feature type="transmembrane region" description="Helical" evidence="7">
    <location>
        <begin position="253"/>
        <end position="273"/>
    </location>
</feature>
<dbReference type="AlphaFoldDB" id="A0A233RCG2"/>
<dbReference type="InterPro" id="IPR004670">
    <property type="entry name" value="NhaA"/>
</dbReference>
<keyword evidence="3 7" id="KW-0812">Transmembrane</keyword>
<feature type="transmembrane region" description="Helical" evidence="7">
    <location>
        <begin position="293"/>
        <end position="315"/>
    </location>
</feature>